<keyword evidence="4" id="KW-0349">Heme</keyword>
<dbReference type="CDD" id="cd00548">
    <property type="entry name" value="NrfA-like"/>
    <property type="match status" value="1"/>
</dbReference>
<keyword evidence="12" id="KW-0472">Membrane</keyword>
<keyword evidence="14" id="KW-1185">Reference proteome</keyword>
<dbReference type="PANTHER" id="PTHR30633:SF0">
    <property type="entry name" value="CYTOCHROME C-552"/>
    <property type="match status" value="1"/>
</dbReference>
<dbReference type="GO" id="GO:0020037">
    <property type="term" value="F:heme binding"/>
    <property type="evidence" value="ECO:0007669"/>
    <property type="project" value="TreeGrafter"/>
</dbReference>
<protein>
    <recommendedName>
        <fullName evidence="3">nitrite reductase (cytochrome; ammonia-forming)</fullName>
        <ecNumber evidence="3">1.7.2.2</ecNumber>
    </recommendedName>
</protein>
<comment type="subcellular location">
    <subcellularLocation>
        <location evidence="1">Cell envelope</location>
    </subcellularLocation>
</comment>
<comment type="similarity">
    <text evidence="2">Belongs to the cytochrome c-552 family.</text>
</comment>
<gene>
    <name evidence="13" type="primary">nrfA</name>
    <name evidence="13" type="ORF">Fuma_06370</name>
</gene>
<evidence type="ECO:0000256" key="8">
    <source>
        <dbReference type="ARBA" id="ARBA00023002"/>
    </source>
</evidence>
<dbReference type="InterPro" id="IPR003321">
    <property type="entry name" value="Cyt_c552"/>
</dbReference>
<keyword evidence="12" id="KW-0812">Transmembrane</keyword>
<evidence type="ECO:0000256" key="11">
    <source>
        <dbReference type="SAM" id="MobiDB-lite"/>
    </source>
</evidence>
<dbReference type="Proteomes" id="UP000187735">
    <property type="component" value="Chromosome"/>
</dbReference>
<evidence type="ECO:0000256" key="3">
    <source>
        <dbReference type="ARBA" id="ARBA00011887"/>
    </source>
</evidence>
<dbReference type="Gene3D" id="1.10.1130.10">
    <property type="entry name" value="Flavocytochrome C3, Chain A"/>
    <property type="match status" value="1"/>
</dbReference>
<evidence type="ECO:0000313" key="14">
    <source>
        <dbReference type="Proteomes" id="UP000187735"/>
    </source>
</evidence>
<evidence type="ECO:0000256" key="12">
    <source>
        <dbReference type="SAM" id="Phobius"/>
    </source>
</evidence>
<evidence type="ECO:0000256" key="9">
    <source>
        <dbReference type="ARBA" id="ARBA00023004"/>
    </source>
</evidence>
<dbReference type="STRING" id="1891926.Fuma_06370"/>
<dbReference type="KEGG" id="fmr:Fuma_06370"/>
<proteinExistence type="inferred from homology"/>
<name>A0A1P8WRL5_9PLAN</name>
<dbReference type="GO" id="GO:0046872">
    <property type="term" value="F:metal ion binding"/>
    <property type="evidence" value="ECO:0007669"/>
    <property type="project" value="UniProtKB-KW"/>
</dbReference>
<evidence type="ECO:0000256" key="7">
    <source>
        <dbReference type="ARBA" id="ARBA00022837"/>
    </source>
</evidence>
<dbReference type="InterPro" id="IPR036280">
    <property type="entry name" value="Multihaem_cyt_sf"/>
</dbReference>
<dbReference type="PANTHER" id="PTHR30633">
    <property type="entry name" value="CYTOCHROME C-552 RESPIRATORY NITRITE REDUCTASE"/>
    <property type="match status" value="1"/>
</dbReference>
<feature type="transmembrane region" description="Helical" evidence="12">
    <location>
        <begin position="12"/>
        <end position="35"/>
    </location>
</feature>
<dbReference type="GO" id="GO:0030288">
    <property type="term" value="C:outer membrane-bounded periplasmic space"/>
    <property type="evidence" value="ECO:0007669"/>
    <property type="project" value="TreeGrafter"/>
</dbReference>
<dbReference type="Gene3D" id="1.20.140.10">
    <property type="entry name" value="Butyryl-CoA Dehydrogenase, subunit A, domain 3"/>
    <property type="match status" value="1"/>
</dbReference>
<comment type="catalytic activity">
    <reaction evidence="10">
        <text>6 Fe(III)-[cytochrome c] + NH4(+) + 2 H2O = 6 Fe(II)-[cytochrome c] + nitrite + 8 H(+)</text>
        <dbReference type="Rhea" id="RHEA:13089"/>
        <dbReference type="Rhea" id="RHEA-COMP:10350"/>
        <dbReference type="Rhea" id="RHEA-COMP:14399"/>
        <dbReference type="ChEBI" id="CHEBI:15377"/>
        <dbReference type="ChEBI" id="CHEBI:15378"/>
        <dbReference type="ChEBI" id="CHEBI:16301"/>
        <dbReference type="ChEBI" id="CHEBI:28938"/>
        <dbReference type="ChEBI" id="CHEBI:29033"/>
        <dbReference type="ChEBI" id="CHEBI:29034"/>
        <dbReference type="EC" id="1.7.2.2"/>
    </reaction>
</comment>
<feature type="compositionally biased region" description="Low complexity" evidence="11">
    <location>
        <begin position="512"/>
        <end position="534"/>
    </location>
</feature>
<evidence type="ECO:0000256" key="1">
    <source>
        <dbReference type="ARBA" id="ARBA00004196"/>
    </source>
</evidence>
<accession>A0A1P8WRL5</accession>
<evidence type="ECO:0000256" key="6">
    <source>
        <dbReference type="ARBA" id="ARBA00022729"/>
    </source>
</evidence>
<dbReference type="OrthoDB" id="9780421at2"/>
<dbReference type="AlphaFoldDB" id="A0A1P8WRL5"/>
<dbReference type="RefSeq" id="WP_077027676.1">
    <property type="nucleotide sequence ID" value="NZ_CP017641.1"/>
</dbReference>
<dbReference type="SUPFAM" id="SSF48695">
    <property type="entry name" value="Multiheme cytochromes"/>
    <property type="match status" value="1"/>
</dbReference>
<keyword evidence="9" id="KW-0408">Iron</keyword>
<dbReference type="GO" id="GO:0042279">
    <property type="term" value="F:nitrite reductase (cytochrome, ammonia-forming) activity"/>
    <property type="evidence" value="ECO:0007669"/>
    <property type="project" value="UniProtKB-EC"/>
</dbReference>
<evidence type="ECO:0000256" key="5">
    <source>
        <dbReference type="ARBA" id="ARBA00022723"/>
    </source>
</evidence>
<dbReference type="EC" id="1.7.2.2" evidence="3"/>
<evidence type="ECO:0000313" key="13">
    <source>
        <dbReference type="EMBL" id="APZ96697.1"/>
    </source>
</evidence>
<keyword evidence="5" id="KW-0479">Metal-binding</keyword>
<keyword evidence="12" id="KW-1133">Transmembrane helix</keyword>
<feature type="region of interest" description="Disordered" evidence="11">
    <location>
        <begin position="511"/>
        <end position="534"/>
    </location>
</feature>
<organism evidence="13 14">
    <name type="scientific">Fuerstiella marisgermanici</name>
    <dbReference type="NCBI Taxonomy" id="1891926"/>
    <lineage>
        <taxon>Bacteria</taxon>
        <taxon>Pseudomonadati</taxon>
        <taxon>Planctomycetota</taxon>
        <taxon>Planctomycetia</taxon>
        <taxon>Planctomycetales</taxon>
        <taxon>Planctomycetaceae</taxon>
        <taxon>Fuerstiella</taxon>
    </lineage>
</organism>
<dbReference type="Pfam" id="PF02335">
    <property type="entry name" value="Cytochrom_C552"/>
    <property type="match status" value="1"/>
</dbReference>
<dbReference type="GO" id="GO:0019645">
    <property type="term" value="P:anaerobic electron transport chain"/>
    <property type="evidence" value="ECO:0007669"/>
    <property type="project" value="TreeGrafter"/>
</dbReference>
<dbReference type="EMBL" id="CP017641">
    <property type="protein sequence ID" value="APZ96697.1"/>
    <property type="molecule type" value="Genomic_DNA"/>
</dbReference>
<evidence type="ECO:0000256" key="4">
    <source>
        <dbReference type="ARBA" id="ARBA00022617"/>
    </source>
</evidence>
<keyword evidence="7" id="KW-0106">Calcium</keyword>
<evidence type="ECO:0000256" key="10">
    <source>
        <dbReference type="ARBA" id="ARBA00049131"/>
    </source>
</evidence>
<evidence type="ECO:0000256" key="2">
    <source>
        <dbReference type="ARBA" id="ARBA00009288"/>
    </source>
</evidence>
<dbReference type="PIRSF" id="PIRSF000243">
    <property type="entry name" value="Cyt_c552"/>
    <property type="match status" value="1"/>
</dbReference>
<sequence length="534" mass="59663">MTTSSNKRSFGWLALLTGLVAATTIGIVALLINIFERKQEARTPFAKVVVVNEISTDPKPWGLNFPQQYEDYLKTVDDDYTDFGGNHALPPSKLEEHPWLKRLFAGYAFSIDYREARGHAHMLADQEVTKRVTDVQQAGACLHCHASIIPTYRRIGMEQLGQDVTAKTLGESYNHDAVMAGFKAVSQRTYEEVHAELEKTPDHFQSGESDDPHAHMGSAHPVSCIDCHDPDTMAIRVTRPGFILGINKLAHSDDPVPHLPSIKKWRDEGAKGMYDPNLHATRQELRSFVCGQCHVEYYCANKMTLTFPWSNGLKVEDLEAEWDNTEFPADEEGTAGGKFYDYVHKETGTKVYKAQHPEFELWSQGIHASAGVSCADCHMPYEKTGATKTSSHWVRSPMLNINKACQTCHNVPEQELKERVDVIQNRTRSLIDRSAAGVTEMFDAIMAVQKNGATEDELQPIRDLQRKAMWRLDYIASENSKGFHASQESARILAESIDYSRQAIAKCYQLGTKPDSAPAKPKADASTDSDAADE</sequence>
<reference evidence="13 14" key="1">
    <citation type="journal article" date="2016" name="Front. Microbiol.">
        <title>Fuerstia marisgermanicae gen. nov., sp. nov., an Unusual Member of the Phylum Planctomycetes from the German Wadden Sea.</title>
        <authorList>
            <person name="Kohn T."/>
            <person name="Heuer A."/>
            <person name="Jogler M."/>
            <person name="Vollmers J."/>
            <person name="Boedeker C."/>
            <person name="Bunk B."/>
            <person name="Rast P."/>
            <person name="Borchert D."/>
            <person name="Glockner I."/>
            <person name="Freese H.M."/>
            <person name="Klenk H.P."/>
            <person name="Overmann J."/>
            <person name="Kaster A.K."/>
            <person name="Rohde M."/>
            <person name="Wiegand S."/>
            <person name="Jogler C."/>
        </authorList>
    </citation>
    <scope>NUCLEOTIDE SEQUENCE [LARGE SCALE GENOMIC DNA]</scope>
    <source>
        <strain evidence="13 14">NH11</strain>
    </source>
</reference>
<keyword evidence="8 13" id="KW-0560">Oxidoreductase</keyword>
<keyword evidence="6" id="KW-0732">Signal</keyword>